<keyword evidence="1" id="KW-0472">Membrane</keyword>
<keyword evidence="1" id="KW-0812">Transmembrane</keyword>
<dbReference type="RefSeq" id="WP_247260281.1">
    <property type="nucleotide sequence ID" value="NZ_JALJQZ010000008.1"/>
</dbReference>
<feature type="transmembrane region" description="Helical" evidence="1">
    <location>
        <begin position="100"/>
        <end position="123"/>
    </location>
</feature>
<feature type="transmembrane region" description="Helical" evidence="1">
    <location>
        <begin position="168"/>
        <end position="192"/>
    </location>
</feature>
<keyword evidence="1" id="KW-1133">Transmembrane helix</keyword>
<feature type="transmembrane region" description="Helical" evidence="1">
    <location>
        <begin position="68"/>
        <end position="88"/>
    </location>
</feature>
<feature type="transmembrane region" description="Helical" evidence="1">
    <location>
        <begin position="135"/>
        <end position="156"/>
    </location>
</feature>
<dbReference type="EMBL" id="JBHSBD010000025">
    <property type="protein sequence ID" value="MFC3967747.1"/>
    <property type="molecule type" value="Genomic_DNA"/>
</dbReference>
<keyword evidence="3" id="KW-1185">Reference proteome</keyword>
<sequence length="193" mass="20333">MTIAEFTLAILLLLCTPGPTNTLMALAGYERGITKALPLIGAEIAGYLTVILPVATLAAPIFDQWPMLSLWMKLVAGAWVFVMALRLWSIKASSEKDHHVSGRAVYITTCLNPKALIIGLVIMPHGSLGLLAPHLALFAALVLTAACGWITLGATLGGRQEVFFGPILISRMASVGLLAFALILTGTSLGALI</sequence>
<gene>
    <name evidence="2" type="ORF">ACFOVS_06345</name>
</gene>
<evidence type="ECO:0000256" key="1">
    <source>
        <dbReference type="SAM" id="Phobius"/>
    </source>
</evidence>
<comment type="caution">
    <text evidence="2">The sequence shown here is derived from an EMBL/GenBank/DDBJ whole genome shotgun (WGS) entry which is preliminary data.</text>
</comment>
<feature type="transmembrane region" description="Helical" evidence="1">
    <location>
        <begin position="39"/>
        <end position="62"/>
    </location>
</feature>
<evidence type="ECO:0000313" key="3">
    <source>
        <dbReference type="Proteomes" id="UP001595697"/>
    </source>
</evidence>
<evidence type="ECO:0000313" key="2">
    <source>
        <dbReference type="EMBL" id="MFC3967747.1"/>
    </source>
</evidence>
<name>A0ABV8E8F7_9HYPH</name>
<proteinExistence type="predicted"/>
<organism evidence="2 3">
    <name type="scientific">Rhizobium lemnae</name>
    <dbReference type="NCBI Taxonomy" id="1214924"/>
    <lineage>
        <taxon>Bacteria</taxon>
        <taxon>Pseudomonadati</taxon>
        <taxon>Pseudomonadota</taxon>
        <taxon>Alphaproteobacteria</taxon>
        <taxon>Hyphomicrobiales</taxon>
        <taxon>Rhizobiaceae</taxon>
        <taxon>Rhizobium/Agrobacterium group</taxon>
        <taxon>Rhizobium</taxon>
    </lineage>
</organism>
<feature type="transmembrane region" description="Helical" evidence="1">
    <location>
        <begin position="6"/>
        <end position="27"/>
    </location>
</feature>
<protein>
    <submittedName>
        <fullName evidence="2">LysE family translocator</fullName>
    </submittedName>
</protein>
<dbReference type="Proteomes" id="UP001595697">
    <property type="component" value="Unassembled WGS sequence"/>
</dbReference>
<accession>A0ABV8E8F7</accession>
<reference evidence="3" key="1">
    <citation type="journal article" date="2019" name="Int. J. Syst. Evol. Microbiol.">
        <title>The Global Catalogue of Microorganisms (GCM) 10K type strain sequencing project: providing services to taxonomists for standard genome sequencing and annotation.</title>
        <authorList>
            <consortium name="The Broad Institute Genomics Platform"/>
            <consortium name="The Broad Institute Genome Sequencing Center for Infectious Disease"/>
            <person name="Wu L."/>
            <person name="Ma J."/>
        </authorList>
    </citation>
    <scope>NUCLEOTIDE SEQUENCE [LARGE SCALE GENOMIC DNA]</scope>
    <source>
        <strain evidence="3">TBRC 5781</strain>
    </source>
</reference>